<dbReference type="CDD" id="cd01392">
    <property type="entry name" value="HTH_LacI"/>
    <property type="match status" value="1"/>
</dbReference>
<accession>A0A1B1N5L5</accession>
<dbReference type="PROSITE" id="PS50932">
    <property type="entry name" value="HTH_LACI_2"/>
    <property type="match status" value="1"/>
</dbReference>
<evidence type="ECO:0000256" key="3">
    <source>
        <dbReference type="ARBA" id="ARBA00023163"/>
    </source>
</evidence>
<proteinExistence type="predicted"/>
<protein>
    <submittedName>
        <fullName evidence="6">LacI family transcriptional regulator</fullName>
    </submittedName>
</protein>
<dbReference type="InterPro" id="IPR000843">
    <property type="entry name" value="HTH_LacI"/>
</dbReference>
<dbReference type="InterPro" id="IPR046335">
    <property type="entry name" value="LacI/GalR-like_sensor"/>
</dbReference>
<keyword evidence="3" id="KW-0804">Transcription</keyword>
<keyword evidence="7" id="KW-1185">Reference proteome</keyword>
<name>A0A1B1N5L5_9BACL</name>
<evidence type="ECO:0000256" key="2">
    <source>
        <dbReference type="ARBA" id="ARBA00023125"/>
    </source>
</evidence>
<dbReference type="PROSITE" id="PS00356">
    <property type="entry name" value="HTH_LACI_1"/>
    <property type="match status" value="1"/>
</dbReference>
<evidence type="ECO:0000259" key="5">
    <source>
        <dbReference type="PROSITE" id="PS50943"/>
    </source>
</evidence>
<evidence type="ECO:0000259" key="4">
    <source>
        <dbReference type="PROSITE" id="PS50932"/>
    </source>
</evidence>
<keyword evidence="1" id="KW-0805">Transcription regulation</keyword>
<dbReference type="CDD" id="cd06294">
    <property type="entry name" value="PBP1_MalR-like"/>
    <property type="match status" value="1"/>
</dbReference>
<dbReference type="Gene3D" id="1.10.260.40">
    <property type="entry name" value="lambda repressor-like DNA-binding domains"/>
    <property type="match status" value="1"/>
</dbReference>
<sequence length="346" mass="38243">MAVTIKDVAKKAGVSPSTVSRVLSDHPRISTETARKVKAVMEELGYHPNIMAKSLVSRTTNSICVLLPKPAEELFSNLFFMELIRGIVAQANRAGYDVLLSSGGSEKEELAAVSRLLNGRRVDGAILLYSRKDDPVVDFLYQHGYPFTLIGRSEEHPDILTVDTDNVQAAYDATKHLITMGHERIGFVSGPPNLVVSQDRLLGYRRAMADSELEVRPEWIVEGEFLQESGYRAMSFIMNLPNRPTALVVVDDMVSFGVLRGLHELKFKVPEDLCIVSFNNIPLSELSTPPISSIDIGIYHLGYTASQILIQSIQNEGTGARFAPARNVIPHRLIVRESSAFAVPRK</sequence>
<feature type="domain" description="HTH lacI-type" evidence="4">
    <location>
        <begin position="3"/>
        <end position="57"/>
    </location>
</feature>
<dbReference type="PROSITE" id="PS50943">
    <property type="entry name" value="HTH_CROC1"/>
    <property type="match status" value="1"/>
</dbReference>
<dbReference type="PRINTS" id="PR00036">
    <property type="entry name" value="HTHLACI"/>
</dbReference>
<dbReference type="PANTHER" id="PTHR30146">
    <property type="entry name" value="LACI-RELATED TRANSCRIPTIONAL REPRESSOR"/>
    <property type="match status" value="1"/>
</dbReference>
<dbReference type="GO" id="GO:0000976">
    <property type="term" value="F:transcription cis-regulatory region binding"/>
    <property type="evidence" value="ECO:0007669"/>
    <property type="project" value="TreeGrafter"/>
</dbReference>
<evidence type="ECO:0000313" key="7">
    <source>
        <dbReference type="Proteomes" id="UP000092573"/>
    </source>
</evidence>
<dbReference type="STRING" id="1462996.AWM70_20865"/>
<dbReference type="InterPro" id="IPR028082">
    <property type="entry name" value="Peripla_BP_I"/>
</dbReference>
<organism evidence="6 7">
    <name type="scientific">Paenibacillus yonginensis</name>
    <dbReference type="NCBI Taxonomy" id="1462996"/>
    <lineage>
        <taxon>Bacteria</taxon>
        <taxon>Bacillati</taxon>
        <taxon>Bacillota</taxon>
        <taxon>Bacilli</taxon>
        <taxon>Bacillales</taxon>
        <taxon>Paenibacillaceae</taxon>
        <taxon>Paenibacillus</taxon>
    </lineage>
</organism>
<dbReference type="KEGG" id="pyg:AWM70_20865"/>
<dbReference type="InterPro" id="IPR001387">
    <property type="entry name" value="Cro/C1-type_HTH"/>
</dbReference>
<feature type="domain" description="HTH cro/C1-type" evidence="5">
    <location>
        <begin position="4"/>
        <end position="47"/>
    </location>
</feature>
<dbReference type="Proteomes" id="UP000092573">
    <property type="component" value="Chromosome"/>
</dbReference>
<dbReference type="EMBL" id="CP014167">
    <property type="protein sequence ID" value="ANS76730.1"/>
    <property type="molecule type" value="Genomic_DNA"/>
</dbReference>
<dbReference type="PANTHER" id="PTHR30146:SF109">
    <property type="entry name" value="HTH-TYPE TRANSCRIPTIONAL REGULATOR GALS"/>
    <property type="match status" value="1"/>
</dbReference>
<reference evidence="6 7" key="1">
    <citation type="submission" date="2016-01" db="EMBL/GenBank/DDBJ databases">
        <title>Complete Genome Sequence of Paenibacillus yonginensis DCY84, a novel Plant Growth-Promoting Bacteria with Elicitation of Induced Systemic Resistance.</title>
        <authorList>
            <person name="Kim Y.J."/>
            <person name="Yang D.C."/>
            <person name="Sukweenadhi J."/>
        </authorList>
    </citation>
    <scope>NUCLEOTIDE SEQUENCE [LARGE SCALE GENOMIC DNA]</scope>
    <source>
        <strain evidence="6 7">DCY84</strain>
    </source>
</reference>
<dbReference type="Gene3D" id="3.40.50.2300">
    <property type="match status" value="2"/>
</dbReference>
<dbReference type="RefSeq" id="WP_068699672.1">
    <property type="nucleotide sequence ID" value="NZ_CP014167.1"/>
</dbReference>
<dbReference type="Pfam" id="PF13377">
    <property type="entry name" value="Peripla_BP_3"/>
    <property type="match status" value="1"/>
</dbReference>
<dbReference type="GO" id="GO:0003700">
    <property type="term" value="F:DNA-binding transcription factor activity"/>
    <property type="evidence" value="ECO:0007669"/>
    <property type="project" value="TreeGrafter"/>
</dbReference>
<dbReference type="SUPFAM" id="SSF47413">
    <property type="entry name" value="lambda repressor-like DNA-binding domains"/>
    <property type="match status" value="1"/>
</dbReference>
<evidence type="ECO:0000313" key="6">
    <source>
        <dbReference type="EMBL" id="ANS76730.1"/>
    </source>
</evidence>
<evidence type="ECO:0000256" key="1">
    <source>
        <dbReference type="ARBA" id="ARBA00023015"/>
    </source>
</evidence>
<dbReference type="SMART" id="SM00354">
    <property type="entry name" value="HTH_LACI"/>
    <property type="match status" value="1"/>
</dbReference>
<dbReference type="SUPFAM" id="SSF53822">
    <property type="entry name" value="Periplasmic binding protein-like I"/>
    <property type="match status" value="1"/>
</dbReference>
<keyword evidence="2" id="KW-0238">DNA-binding</keyword>
<dbReference type="InterPro" id="IPR010982">
    <property type="entry name" value="Lambda_DNA-bd_dom_sf"/>
</dbReference>
<dbReference type="OrthoDB" id="9788209at2"/>
<gene>
    <name evidence="6" type="ORF">AWM70_20865</name>
</gene>
<dbReference type="AlphaFoldDB" id="A0A1B1N5L5"/>
<dbReference type="Pfam" id="PF00356">
    <property type="entry name" value="LacI"/>
    <property type="match status" value="1"/>
</dbReference>